<dbReference type="AlphaFoldDB" id="A0A484KLJ2"/>
<dbReference type="EMBL" id="OOIL02000368">
    <property type="protein sequence ID" value="VFQ64017.1"/>
    <property type="molecule type" value="Genomic_DNA"/>
</dbReference>
<dbReference type="Proteomes" id="UP000595140">
    <property type="component" value="Unassembled WGS sequence"/>
</dbReference>
<evidence type="ECO:0000313" key="1">
    <source>
        <dbReference type="EMBL" id="VFQ64017.1"/>
    </source>
</evidence>
<protein>
    <submittedName>
        <fullName evidence="1">Uncharacterized protein</fullName>
    </submittedName>
</protein>
<gene>
    <name evidence="1" type="ORF">CCAM_LOCUS5793</name>
</gene>
<keyword evidence="2" id="KW-1185">Reference proteome</keyword>
<reference evidence="1 2" key="1">
    <citation type="submission" date="2018-04" db="EMBL/GenBank/DDBJ databases">
        <authorList>
            <person name="Vogel A."/>
        </authorList>
    </citation>
    <scope>NUCLEOTIDE SEQUENCE [LARGE SCALE GENOMIC DNA]</scope>
</reference>
<sequence>MKGKSPFNTLDRSIKLCLIWGRACDLERGCANESSLLVTKNCSTTLEFGREGCTNIELETPALEELTTKPPKSYQPQRTGSKPVAIIPGRCIQRKP</sequence>
<accession>A0A484KLJ2</accession>
<proteinExistence type="predicted"/>
<evidence type="ECO:0000313" key="2">
    <source>
        <dbReference type="Proteomes" id="UP000595140"/>
    </source>
</evidence>
<organism evidence="1 2">
    <name type="scientific">Cuscuta campestris</name>
    <dbReference type="NCBI Taxonomy" id="132261"/>
    <lineage>
        <taxon>Eukaryota</taxon>
        <taxon>Viridiplantae</taxon>
        <taxon>Streptophyta</taxon>
        <taxon>Embryophyta</taxon>
        <taxon>Tracheophyta</taxon>
        <taxon>Spermatophyta</taxon>
        <taxon>Magnoliopsida</taxon>
        <taxon>eudicotyledons</taxon>
        <taxon>Gunneridae</taxon>
        <taxon>Pentapetalae</taxon>
        <taxon>asterids</taxon>
        <taxon>lamiids</taxon>
        <taxon>Solanales</taxon>
        <taxon>Convolvulaceae</taxon>
        <taxon>Cuscuteae</taxon>
        <taxon>Cuscuta</taxon>
        <taxon>Cuscuta subgen. Grammica</taxon>
        <taxon>Cuscuta sect. Cleistogrammica</taxon>
    </lineage>
</organism>
<name>A0A484KLJ2_9ASTE</name>